<keyword evidence="4 8" id="KW-0547">Nucleotide-binding</keyword>
<evidence type="ECO:0000256" key="2">
    <source>
        <dbReference type="ARBA" id="ARBA00022490"/>
    </source>
</evidence>
<evidence type="ECO:0000256" key="6">
    <source>
        <dbReference type="ARBA" id="ARBA00023121"/>
    </source>
</evidence>
<dbReference type="GO" id="GO:0005737">
    <property type="term" value="C:cytoplasm"/>
    <property type="evidence" value="ECO:0007669"/>
    <property type="project" value="UniProtKB-SubCell"/>
</dbReference>
<keyword evidence="15" id="KW-1185">Reference proteome</keyword>
<dbReference type="InterPro" id="IPR024633">
    <property type="entry name" value="DnaA_N_dom"/>
</dbReference>
<evidence type="ECO:0000256" key="9">
    <source>
        <dbReference type="NCBIfam" id="TIGR00362"/>
    </source>
</evidence>
<keyword evidence="3 8" id="KW-0235">DNA replication</keyword>
<dbReference type="Pfam" id="PF08299">
    <property type="entry name" value="Bac_DnaA_C"/>
    <property type="match status" value="1"/>
</dbReference>
<dbReference type="CDD" id="cd06571">
    <property type="entry name" value="Bac_DnaA_C"/>
    <property type="match status" value="1"/>
</dbReference>
<comment type="caution">
    <text evidence="8">Lacks conserved residue(s) required for the propagation of feature annotation.</text>
</comment>
<feature type="binding site" evidence="8">
    <location>
        <position position="138"/>
    </location>
    <ligand>
        <name>ATP</name>
        <dbReference type="ChEBI" id="CHEBI:30616"/>
    </ligand>
</feature>
<feature type="region of interest" description="Domain I, interacts with DnaA modulators" evidence="8">
    <location>
        <begin position="1"/>
        <end position="85"/>
    </location>
</feature>
<evidence type="ECO:0000256" key="4">
    <source>
        <dbReference type="ARBA" id="ARBA00022741"/>
    </source>
</evidence>
<dbReference type="Gene3D" id="1.10.1750.10">
    <property type="match status" value="1"/>
</dbReference>
<dbReference type="SUPFAM" id="SSF48295">
    <property type="entry name" value="TrpR-like"/>
    <property type="match status" value="1"/>
</dbReference>
<feature type="domain" description="AAA+ ATPase" evidence="12">
    <location>
        <begin position="127"/>
        <end position="289"/>
    </location>
</feature>
<dbReference type="GO" id="GO:0008289">
    <property type="term" value="F:lipid binding"/>
    <property type="evidence" value="ECO:0007669"/>
    <property type="project" value="UniProtKB-KW"/>
</dbReference>
<evidence type="ECO:0000313" key="15">
    <source>
        <dbReference type="Proteomes" id="UP000325004"/>
    </source>
</evidence>
<dbReference type="Pfam" id="PF00308">
    <property type="entry name" value="Bac_DnaA"/>
    <property type="match status" value="1"/>
</dbReference>
<dbReference type="InterPro" id="IPR013317">
    <property type="entry name" value="DnaA_dom"/>
</dbReference>
<evidence type="ECO:0000256" key="7">
    <source>
        <dbReference type="ARBA" id="ARBA00023125"/>
    </source>
</evidence>
<dbReference type="Pfam" id="PF11638">
    <property type="entry name" value="DnaA_N"/>
    <property type="match status" value="1"/>
</dbReference>
<dbReference type="CDD" id="cd00009">
    <property type="entry name" value="AAA"/>
    <property type="match status" value="1"/>
</dbReference>
<proteinExistence type="inferred from homology"/>
<dbReference type="PANTHER" id="PTHR30050">
    <property type="entry name" value="CHROMOSOMAL REPLICATION INITIATOR PROTEIN DNAA"/>
    <property type="match status" value="1"/>
</dbReference>
<dbReference type="PRINTS" id="PR00051">
    <property type="entry name" value="DNAA"/>
</dbReference>
<dbReference type="SMART" id="SM00382">
    <property type="entry name" value="AAA"/>
    <property type="match status" value="1"/>
</dbReference>
<protein>
    <recommendedName>
        <fullName evidence="8 9">Chromosomal replication initiator protein DnaA</fullName>
    </recommendedName>
</protein>
<dbReference type="AlphaFoldDB" id="A0A5C0UE14"/>
<evidence type="ECO:0000259" key="12">
    <source>
        <dbReference type="SMART" id="SM00382"/>
    </source>
</evidence>
<dbReference type="RefSeq" id="WP_148971441.1">
    <property type="nucleotide sequence ID" value="NZ_CP043316.1"/>
</dbReference>
<feature type="binding site" evidence="8">
    <location>
        <position position="140"/>
    </location>
    <ligand>
        <name>ATP</name>
        <dbReference type="ChEBI" id="CHEBI:30616"/>
    </ligand>
</feature>
<dbReference type="FunFam" id="3.40.50.300:FF:000668">
    <property type="entry name" value="Chromosomal replication initiator protein DnaA"/>
    <property type="match status" value="1"/>
</dbReference>
<sequence>MVNAESIWGDILVELKNKLGHSTVGSWFEDAEVTICDGVLQLYVKTQFISNWIRNHYLDVVQDFAQRKHNLSIELHVKENLVKKSQTSSDYSLPLNKDMTFETFVVGKSNEMAFTSALRIAESSNRIFNPLFLYGPVGLGKTHLMHSIGWYVRNNHDGKTICYLSAEQFMMKFINALKQRDMMDFKDELRSFDVLMIDDFQFLSGKDSTQEEFFHTFVYLISQGKQLIISADKAPSELSGIEERLRSRLGSGLVVNVHPANYELRLSILKEKSVGRNISDDILQFIAENVKSSIRELGGALMRVIAYVDFFKKDLNLDTVRGILKEFVQDKKSITPSIIIDSICEYYSLNKDELCSKSRKKEILKPRQIAMYLCRELTDSSLPEIGRLLGGKDHTTALYSIKKIESSIDSEVNLGLELDNIRKIIDK</sequence>
<evidence type="ECO:0000256" key="3">
    <source>
        <dbReference type="ARBA" id="ARBA00022705"/>
    </source>
</evidence>
<dbReference type="GO" id="GO:0003688">
    <property type="term" value="F:DNA replication origin binding"/>
    <property type="evidence" value="ECO:0007669"/>
    <property type="project" value="UniProtKB-UniRule"/>
</dbReference>
<dbReference type="InterPro" id="IPR003593">
    <property type="entry name" value="AAA+_ATPase"/>
</dbReference>
<dbReference type="GO" id="GO:0006270">
    <property type="term" value="P:DNA replication initiation"/>
    <property type="evidence" value="ECO:0007669"/>
    <property type="project" value="UniProtKB-UniRule"/>
</dbReference>
<comment type="domain">
    <text evidence="8">Domain I is involved in oligomerization and binding regulators, domain II is flexibile and of varying length in different bacteria, domain III forms the AAA+ region, while domain IV binds dsDNA.</text>
</comment>
<reference evidence="14 15" key="1">
    <citation type="submission" date="2019-08" db="EMBL/GenBank/DDBJ databases">
        <title>Highly reduced genomes of protist endosymbionts show evolutionary convergence.</title>
        <authorList>
            <person name="George E."/>
            <person name="Husnik F."/>
            <person name="Tashyreva D."/>
            <person name="Prokopchuk G."/>
            <person name="Horak A."/>
            <person name="Kwong W.K."/>
            <person name="Lukes J."/>
            <person name="Keeling P.J."/>
        </authorList>
    </citation>
    <scope>NUCLEOTIDE SEQUENCE [LARGE SCALE GENOMIC DNA]</scope>
    <source>
        <strain evidence="14">1604LC</strain>
    </source>
</reference>
<evidence type="ECO:0000256" key="5">
    <source>
        <dbReference type="ARBA" id="ARBA00022840"/>
    </source>
</evidence>
<keyword evidence="5 8" id="KW-0067">ATP-binding</keyword>
<evidence type="ECO:0000256" key="8">
    <source>
        <dbReference type="HAMAP-Rule" id="MF_00377"/>
    </source>
</evidence>
<comment type="function">
    <text evidence="8 10">Plays an essential role in the initiation and regulation of chromosomal replication. ATP-DnaA binds to the origin of replication (oriC) to initiate formation of the DNA replication initiation complex once per cell cycle. Binds the DnaA box (a 9 base pair repeat at the origin) and separates the double-stranded (ds)DNA. Forms a right-handed helical filament on oriC DNA; dsDNA binds to the exterior of the filament while single-stranded (ss)DNA is stabiized in the filament's interior. The ATP-DnaA-oriC complex binds and stabilizes one strand of the AT-rich DNA unwinding element (DUE), permitting loading of DNA polymerase. After initiation quickly degrades to an ADP-DnaA complex that is not apt for DNA replication. Binds acidic phospholipids.</text>
</comment>
<dbReference type="GO" id="GO:0005524">
    <property type="term" value="F:ATP binding"/>
    <property type="evidence" value="ECO:0007669"/>
    <property type="project" value="UniProtKB-UniRule"/>
</dbReference>
<evidence type="ECO:0000256" key="1">
    <source>
        <dbReference type="ARBA" id="ARBA00006583"/>
    </source>
</evidence>
<evidence type="ECO:0000259" key="13">
    <source>
        <dbReference type="SMART" id="SM00760"/>
    </source>
</evidence>
<name>A0A5C0UE14_9PROT</name>
<dbReference type="InterPro" id="IPR027417">
    <property type="entry name" value="P-loop_NTPase"/>
</dbReference>
<dbReference type="PANTHER" id="PTHR30050:SF2">
    <property type="entry name" value="CHROMOSOMAL REPLICATION INITIATOR PROTEIN DNAA"/>
    <property type="match status" value="1"/>
</dbReference>
<dbReference type="GO" id="GO:0005886">
    <property type="term" value="C:plasma membrane"/>
    <property type="evidence" value="ECO:0007669"/>
    <property type="project" value="TreeGrafter"/>
</dbReference>
<keyword evidence="6 8" id="KW-0446">Lipid-binding</keyword>
<dbReference type="InterPro" id="IPR020591">
    <property type="entry name" value="Chromosome_initiator_DnaA-like"/>
</dbReference>
<dbReference type="HAMAP" id="MF_00377">
    <property type="entry name" value="DnaA_bact"/>
    <property type="match status" value="1"/>
</dbReference>
<dbReference type="Gene3D" id="3.30.300.180">
    <property type="match status" value="1"/>
</dbReference>
<keyword evidence="2 8" id="KW-0963">Cytoplasm</keyword>
<evidence type="ECO:0000256" key="11">
    <source>
        <dbReference type="RuleBase" id="RU004227"/>
    </source>
</evidence>
<dbReference type="InterPro" id="IPR038454">
    <property type="entry name" value="DnaA_N_sf"/>
</dbReference>
<dbReference type="KEGG" id="cpri:FZC34_00070"/>
<dbReference type="OrthoDB" id="9807019at2"/>
<dbReference type="NCBIfam" id="TIGR00362">
    <property type="entry name" value="DnaA"/>
    <property type="match status" value="1"/>
</dbReference>
<feature type="domain" description="Chromosomal replication initiator DnaA C-terminal" evidence="13">
    <location>
        <begin position="335"/>
        <end position="404"/>
    </location>
</feature>
<accession>A0A5C0UE14</accession>
<keyword evidence="7 8" id="KW-0238">DNA-binding</keyword>
<comment type="subcellular location">
    <subcellularLocation>
        <location evidence="8">Cytoplasm</location>
    </subcellularLocation>
</comment>
<dbReference type="GO" id="GO:0006275">
    <property type="term" value="P:regulation of DNA replication"/>
    <property type="evidence" value="ECO:0007669"/>
    <property type="project" value="UniProtKB-UniRule"/>
</dbReference>
<dbReference type="Proteomes" id="UP000325004">
    <property type="component" value="Chromosome"/>
</dbReference>
<dbReference type="InterPro" id="IPR013159">
    <property type="entry name" value="DnaA_C"/>
</dbReference>
<feature type="region of interest" description="Domain IV, binds dsDNA" evidence="8">
    <location>
        <begin position="309"/>
        <end position="427"/>
    </location>
</feature>
<dbReference type="Gene3D" id="3.40.50.300">
    <property type="entry name" value="P-loop containing nucleotide triphosphate hydrolases"/>
    <property type="match status" value="1"/>
</dbReference>
<gene>
    <name evidence="8 14" type="primary">dnaA</name>
    <name evidence="14" type="ORF">FZC34_00070</name>
</gene>
<comment type="similarity">
    <text evidence="1 8 11">Belongs to the DnaA family.</text>
</comment>
<evidence type="ECO:0000313" key="14">
    <source>
        <dbReference type="EMBL" id="QEK38325.1"/>
    </source>
</evidence>
<dbReference type="Gene3D" id="1.10.8.60">
    <property type="match status" value="1"/>
</dbReference>
<dbReference type="SMART" id="SM00760">
    <property type="entry name" value="Bac_DnaA_C"/>
    <property type="match status" value="1"/>
</dbReference>
<dbReference type="SUPFAM" id="SSF52540">
    <property type="entry name" value="P-loop containing nucleoside triphosphate hydrolases"/>
    <property type="match status" value="1"/>
</dbReference>
<evidence type="ECO:0000256" key="10">
    <source>
        <dbReference type="RuleBase" id="RU000577"/>
    </source>
</evidence>
<organism evidence="14 15">
    <name type="scientific">Candidatus Cytomitobacter primus</name>
    <dbReference type="NCBI Taxonomy" id="2066024"/>
    <lineage>
        <taxon>Bacteria</taxon>
        <taxon>Pseudomonadati</taxon>
        <taxon>Pseudomonadota</taxon>
        <taxon>Alphaproteobacteria</taxon>
        <taxon>Holosporales</taxon>
        <taxon>Holosporaceae</taxon>
        <taxon>Candidatus Cytomitobacter</taxon>
    </lineage>
</organism>
<comment type="subunit">
    <text evidence="8">Oligomerizes as a right-handed, spiral filament on DNA at oriC.</text>
</comment>
<dbReference type="InterPro" id="IPR010921">
    <property type="entry name" value="Trp_repressor/repl_initiator"/>
</dbReference>
<dbReference type="InterPro" id="IPR001957">
    <property type="entry name" value="Chromosome_initiator_DnaA"/>
</dbReference>
<feature type="binding site" evidence="8">
    <location>
        <position position="142"/>
    </location>
    <ligand>
        <name>ATP</name>
        <dbReference type="ChEBI" id="CHEBI:30616"/>
    </ligand>
</feature>
<dbReference type="EMBL" id="CP043316">
    <property type="protein sequence ID" value="QEK38325.1"/>
    <property type="molecule type" value="Genomic_DNA"/>
</dbReference>
<feature type="binding site" evidence="8">
    <location>
        <position position="141"/>
    </location>
    <ligand>
        <name>ATP</name>
        <dbReference type="ChEBI" id="CHEBI:30616"/>
    </ligand>
</feature>